<keyword evidence="7" id="KW-1185">Reference proteome</keyword>
<dbReference type="InterPro" id="IPR047022">
    <property type="entry name" value="Rabphilin_Doc2_C2A"/>
</dbReference>
<dbReference type="Pfam" id="PF00168">
    <property type="entry name" value="C2"/>
    <property type="match status" value="2"/>
</dbReference>
<dbReference type="FunCoup" id="L5KK81">
    <property type="interactions" value="300"/>
</dbReference>
<dbReference type="CDD" id="cd08384">
    <property type="entry name" value="C2B_Rabphilin_Doc2"/>
    <property type="match status" value="1"/>
</dbReference>
<dbReference type="PANTHER" id="PTHR45729:SF1">
    <property type="entry name" value="DOUBLE C2-LIKE DOMAIN-CONTAINING PROTEIN ALPHA"/>
    <property type="match status" value="1"/>
</dbReference>
<dbReference type="PIRSF" id="PIRSF036931">
    <property type="entry name" value="Doc2"/>
    <property type="match status" value="1"/>
</dbReference>
<dbReference type="GO" id="GO:0098850">
    <property type="term" value="C:extrinsic component of synaptic vesicle membrane"/>
    <property type="evidence" value="ECO:0007669"/>
    <property type="project" value="TreeGrafter"/>
</dbReference>
<keyword evidence="2" id="KW-0677">Repeat</keyword>
<protein>
    <recommendedName>
        <fullName evidence="4">Double C2-like domain-containing protein</fullName>
    </recommendedName>
</protein>
<dbReference type="Gene3D" id="2.60.40.150">
    <property type="entry name" value="C2 domain"/>
    <property type="match status" value="2"/>
</dbReference>
<dbReference type="FunFam" id="2.60.40.150:FF:000032">
    <property type="entry name" value="Double c2-like domain-containing"/>
    <property type="match status" value="1"/>
</dbReference>
<accession>L5KK81</accession>
<keyword evidence="1" id="KW-0479">Metal-binding</keyword>
<sequence length="410" mass="45300">MTINIQEHMAINVCPGPIRPIRQISDYFPRRGPGPEGGSGRGFGEAATHLAPLALAPPVALLGATTPEDGAEVDSYDSDDATTLGTLEFDLLYDQASCTLHCSILRAKGLKPMDFNGLADPYVKLHLLPGACKPLWVYGAYIENTFVPIPQANKLKTKTQRNTLNPVWNEDLMYSGITDDDITHKVLRISVCDEDKLSHNEFIGEIRIPLRRLKPSQKKHFNICLERQLASPSSMSAALRGISCYLKELEQAEQGPGLLEERGRILRNLSYSSLRRGLLVGIVRCAHLAAMDVNGYSDPYVKTYLRPDVDKKSKHKTGVKKKTLNPEFNEEFFYEMELSALATKTLEVTVWDYDIGKSNDFIGGVSLGPGARGEARKHWGDCLQQPDTALERWHTLTSELPPAAGALPSA</sequence>
<gene>
    <name evidence="6" type="ORF">PAL_GLEAN10011864</name>
</gene>
<dbReference type="SUPFAM" id="SSF49562">
    <property type="entry name" value="C2 domain (Calcium/lipid-binding domain, CaLB)"/>
    <property type="match status" value="2"/>
</dbReference>
<dbReference type="EMBL" id="KB030715">
    <property type="protein sequence ID" value="ELK10933.1"/>
    <property type="molecule type" value="Genomic_DNA"/>
</dbReference>
<dbReference type="SMART" id="SM00239">
    <property type="entry name" value="C2"/>
    <property type="match status" value="2"/>
</dbReference>
<reference evidence="7" key="1">
    <citation type="journal article" date="2013" name="Science">
        <title>Comparative analysis of bat genomes provides insight into the evolution of flight and immunity.</title>
        <authorList>
            <person name="Zhang G."/>
            <person name="Cowled C."/>
            <person name="Shi Z."/>
            <person name="Huang Z."/>
            <person name="Bishop-Lilly K.A."/>
            <person name="Fang X."/>
            <person name="Wynne J.W."/>
            <person name="Xiong Z."/>
            <person name="Baker M.L."/>
            <person name="Zhao W."/>
            <person name="Tachedjian M."/>
            <person name="Zhu Y."/>
            <person name="Zhou P."/>
            <person name="Jiang X."/>
            <person name="Ng J."/>
            <person name="Yang L."/>
            <person name="Wu L."/>
            <person name="Xiao J."/>
            <person name="Feng Y."/>
            <person name="Chen Y."/>
            <person name="Sun X."/>
            <person name="Zhang Y."/>
            <person name="Marsh G.A."/>
            <person name="Crameri G."/>
            <person name="Broder C.C."/>
            <person name="Frey K.G."/>
            <person name="Wang L.F."/>
            <person name="Wang J."/>
        </authorList>
    </citation>
    <scope>NUCLEOTIDE SEQUENCE [LARGE SCALE GENOMIC DNA]</scope>
</reference>
<dbReference type="GO" id="GO:0061669">
    <property type="term" value="P:spontaneous neurotransmitter secretion"/>
    <property type="evidence" value="ECO:0007669"/>
    <property type="project" value="TreeGrafter"/>
</dbReference>
<organism evidence="6 7">
    <name type="scientific">Pteropus alecto</name>
    <name type="common">Black flying fox</name>
    <dbReference type="NCBI Taxonomy" id="9402"/>
    <lineage>
        <taxon>Eukaryota</taxon>
        <taxon>Metazoa</taxon>
        <taxon>Chordata</taxon>
        <taxon>Craniata</taxon>
        <taxon>Vertebrata</taxon>
        <taxon>Euteleostomi</taxon>
        <taxon>Mammalia</taxon>
        <taxon>Eutheria</taxon>
        <taxon>Laurasiatheria</taxon>
        <taxon>Chiroptera</taxon>
        <taxon>Yinpterochiroptera</taxon>
        <taxon>Pteropodoidea</taxon>
        <taxon>Pteropodidae</taxon>
        <taxon>Pteropodinae</taxon>
        <taxon>Pteropus</taxon>
    </lineage>
</organism>
<dbReference type="InterPro" id="IPR000008">
    <property type="entry name" value="C2_dom"/>
</dbReference>
<evidence type="ECO:0000313" key="6">
    <source>
        <dbReference type="EMBL" id="ELK10933.1"/>
    </source>
</evidence>
<dbReference type="PROSITE" id="PS50004">
    <property type="entry name" value="C2"/>
    <property type="match status" value="2"/>
</dbReference>
<feature type="domain" description="C2" evidence="5">
    <location>
        <begin position="83"/>
        <end position="223"/>
    </location>
</feature>
<dbReference type="PRINTS" id="PR00360">
    <property type="entry name" value="C2DOMAIN"/>
</dbReference>
<dbReference type="InterPro" id="IPR001565">
    <property type="entry name" value="Synaptotagmin"/>
</dbReference>
<dbReference type="InterPro" id="IPR014638">
    <property type="entry name" value="Doc2"/>
</dbReference>
<evidence type="ECO:0000259" key="5">
    <source>
        <dbReference type="PROSITE" id="PS50004"/>
    </source>
</evidence>
<dbReference type="CDD" id="cd04035">
    <property type="entry name" value="C2A_Rabphilin_Doc2"/>
    <property type="match status" value="1"/>
</dbReference>
<evidence type="ECO:0000313" key="7">
    <source>
        <dbReference type="Proteomes" id="UP000010552"/>
    </source>
</evidence>
<dbReference type="STRING" id="9402.L5KK81"/>
<dbReference type="PANTHER" id="PTHR45729">
    <property type="entry name" value="RABPHILIN, ISOFORM A"/>
    <property type="match status" value="1"/>
</dbReference>
<dbReference type="eggNOG" id="KOG1013">
    <property type="taxonomic scope" value="Eukaryota"/>
</dbReference>
<evidence type="ECO:0000256" key="1">
    <source>
        <dbReference type="ARBA" id="ARBA00022723"/>
    </source>
</evidence>
<proteinExistence type="predicted"/>
<feature type="domain" description="C2" evidence="5">
    <location>
        <begin position="261"/>
        <end position="394"/>
    </location>
</feature>
<name>L5KK81_PTEAL</name>
<evidence type="ECO:0000256" key="4">
    <source>
        <dbReference type="PIRNR" id="PIRNR036931"/>
    </source>
</evidence>
<dbReference type="GO" id="GO:0017158">
    <property type="term" value="P:regulation of calcium ion-dependent exocytosis"/>
    <property type="evidence" value="ECO:0007669"/>
    <property type="project" value="TreeGrafter"/>
</dbReference>
<dbReference type="InParanoid" id="L5KK81"/>
<dbReference type="InterPro" id="IPR043566">
    <property type="entry name" value="Rabphilin/DOC2/Noc2"/>
</dbReference>
<evidence type="ECO:0000256" key="3">
    <source>
        <dbReference type="ARBA" id="ARBA00022837"/>
    </source>
</evidence>
<dbReference type="Proteomes" id="UP000010552">
    <property type="component" value="Unassembled WGS sequence"/>
</dbReference>
<dbReference type="AlphaFoldDB" id="L5KK81"/>
<dbReference type="PRINTS" id="PR00399">
    <property type="entry name" value="SYNAPTOTAGMN"/>
</dbReference>
<keyword evidence="3" id="KW-0106">Calcium</keyword>
<dbReference type="GO" id="GO:0046872">
    <property type="term" value="F:metal ion binding"/>
    <property type="evidence" value="ECO:0007669"/>
    <property type="project" value="UniProtKB-KW"/>
</dbReference>
<evidence type="ECO:0000256" key="2">
    <source>
        <dbReference type="ARBA" id="ARBA00022737"/>
    </source>
</evidence>
<dbReference type="InterPro" id="IPR035892">
    <property type="entry name" value="C2_domain_sf"/>
</dbReference>
<dbReference type="GO" id="GO:0006887">
    <property type="term" value="P:exocytosis"/>
    <property type="evidence" value="ECO:0007669"/>
    <property type="project" value="TreeGrafter"/>
</dbReference>